<dbReference type="Proteomes" id="UP000239239">
    <property type="component" value="Unassembled WGS sequence"/>
</dbReference>
<dbReference type="AlphaFoldDB" id="A0A2S6EZK2"/>
<dbReference type="PANTHER" id="PTHR38684">
    <property type="entry name" value="PROTEIN AMPE"/>
    <property type="match status" value="1"/>
</dbReference>
<accession>A0A2S6EZK2</accession>
<sequence length="259" mass="29655">MKKCVRINQMKLLVIVICLLSERFLIHSISYQRFSWFNNYSLFLKKFIDKNEAFSNPWATLIAIILPIILLTSLVYFSLHNILFGLFGLILSLFIFYYCLGPQNAFYPIMEKRTNQTETDSIGEYFAEVNSQLFAVVFWYIIAGPIAALTYRLIALCKEINFISIQASQIANILEWIPARITALLFLLVGNFQRGFHLFVQHVLTSPDSNDKILSECGLQAVRINDAEEVPMAVAENLVEHATIVLLVFIALFTLVAWL</sequence>
<evidence type="ECO:0000313" key="2">
    <source>
        <dbReference type="Proteomes" id="UP000239239"/>
    </source>
</evidence>
<gene>
    <name evidence="1" type="ORF">C3928_07590</name>
</gene>
<dbReference type="EMBL" id="PQWY01000011">
    <property type="protein sequence ID" value="PPK30619.1"/>
    <property type="molecule type" value="Genomic_DNA"/>
</dbReference>
<dbReference type="InterPro" id="IPR052966">
    <property type="entry name" value="Beta-lactamase_Reg"/>
</dbReference>
<evidence type="ECO:0000313" key="1">
    <source>
        <dbReference type="EMBL" id="PPK30619.1"/>
    </source>
</evidence>
<proteinExistence type="predicted"/>
<organism evidence="1 2">
    <name type="scientific">Legionella pneumophila</name>
    <dbReference type="NCBI Taxonomy" id="446"/>
    <lineage>
        <taxon>Bacteria</taxon>
        <taxon>Pseudomonadati</taxon>
        <taxon>Pseudomonadota</taxon>
        <taxon>Gammaproteobacteria</taxon>
        <taxon>Legionellales</taxon>
        <taxon>Legionellaceae</taxon>
        <taxon>Legionella</taxon>
    </lineage>
</organism>
<dbReference type="GO" id="GO:0005886">
    <property type="term" value="C:plasma membrane"/>
    <property type="evidence" value="ECO:0007669"/>
    <property type="project" value="TreeGrafter"/>
</dbReference>
<dbReference type="PANTHER" id="PTHR38684:SF1">
    <property type="entry name" value="PROTEIN AMPE"/>
    <property type="match status" value="1"/>
</dbReference>
<comment type="caution">
    <text evidence="1">The sequence shown here is derived from an EMBL/GenBank/DDBJ whole genome shotgun (WGS) entry which is preliminary data.</text>
</comment>
<dbReference type="GO" id="GO:0046677">
    <property type="term" value="P:response to antibiotic"/>
    <property type="evidence" value="ECO:0007669"/>
    <property type="project" value="TreeGrafter"/>
</dbReference>
<name>A0A2S6EZK2_LEGPN</name>
<protein>
    <submittedName>
        <fullName evidence="1">Uncharacterized protein</fullName>
    </submittedName>
</protein>
<dbReference type="OrthoDB" id="9811967at2"/>
<reference evidence="1 2" key="1">
    <citation type="submission" date="2018-02" db="EMBL/GenBank/DDBJ databases">
        <title>Draft genome sequences of four Legionella pneumophila clinical strains isolated in Ontario.</title>
        <authorList>
            <person name="Fortuna A."/>
            <person name="Ramnarine R."/>
            <person name="Li A."/>
            <person name="Frantz C."/>
            <person name="Mallo G."/>
        </authorList>
    </citation>
    <scope>NUCLEOTIDE SEQUENCE [LARGE SCALE GENOMIC DNA]</scope>
    <source>
        <strain evidence="1 2">LG61</strain>
    </source>
</reference>